<dbReference type="GO" id="GO:0003676">
    <property type="term" value="F:nucleic acid binding"/>
    <property type="evidence" value="ECO:0007669"/>
    <property type="project" value="InterPro"/>
</dbReference>
<proteinExistence type="predicted"/>
<keyword evidence="3" id="KW-1185">Reference proteome</keyword>
<reference evidence="2" key="1">
    <citation type="submission" date="2020-04" db="EMBL/GenBank/DDBJ databases">
        <authorList>
            <person name="Alioto T."/>
            <person name="Alioto T."/>
            <person name="Gomez Garrido J."/>
        </authorList>
    </citation>
    <scope>NUCLEOTIDE SEQUENCE</scope>
    <source>
        <strain evidence="2">A484AB</strain>
    </source>
</reference>
<dbReference type="InterPro" id="IPR036397">
    <property type="entry name" value="RNaseH_sf"/>
</dbReference>
<dbReference type="Proteomes" id="UP001152795">
    <property type="component" value="Unassembled WGS sequence"/>
</dbReference>
<dbReference type="InterPro" id="IPR001584">
    <property type="entry name" value="Integrase_cat-core"/>
</dbReference>
<dbReference type="OrthoDB" id="425619at2759"/>
<dbReference type="EMBL" id="CACRXK020009073">
    <property type="protein sequence ID" value="CAB4016328.1"/>
    <property type="molecule type" value="Genomic_DNA"/>
</dbReference>
<dbReference type="InterPro" id="IPR052160">
    <property type="entry name" value="Gypsy_RT_Integrase-like"/>
</dbReference>
<dbReference type="SUPFAM" id="SSF53098">
    <property type="entry name" value="Ribonuclease H-like"/>
    <property type="match status" value="1"/>
</dbReference>
<accession>A0A7D9EV27</accession>
<name>A0A7D9EV27_PARCT</name>
<dbReference type="FunFam" id="1.10.340.70:FF:000001">
    <property type="entry name" value="Retrovirus-related Pol polyprotein from transposon gypsy-like Protein"/>
    <property type="match status" value="1"/>
</dbReference>
<dbReference type="GO" id="GO:0015074">
    <property type="term" value="P:DNA integration"/>
    <property type="evidence" value="ECO:0007669"/>
    <property type="project" value="InterPro"/>
</dbReference>
<organism evidence="2 3">
    <name type="scientific">Paramuricea clavata</name>
    <name type="common">Red gorgonian</name>
    <name type="synonym">Violescent sea-whip</name>
    <dbReference type="NCBI Taxonomy" id="317549"/>
    <lineage>
        <taxon>Eukaryota</taxon>
        <taxon>Metazoa</taxon>
        <taxon>Cnidaria</taxon>
        <taxon>Anthozoa</taxon>
        <taxon>Octocorallia</taxon>
        <taxon>Malacalcyonacea</taxon>
        <taxon>Plexauridae</taxon>
        <taxon>Paramuricea</taxon>
    </lineage>
</organism>
<evidence type="ECO:0000313" key="2">
    <source>
        <dbReference type="EMBL" id="CAB4016328.1"/>
    </source>
</evidence>
<dbReference type="AlphaFoldDB" id="A0A7D9EV27"/>
<evidence type="ECO:0000313" key="3">
    <source>
        <dbReference type="Proteomes" id="UP001152795"/>
    </source>
</evidence>
<dbReference type="Gene3D" id="1.10.340.70">
    <property type="match status" value="1"/>
</dbReference>
<sequence length="208" mass="23351">MGKRAGAVVAPFGEETKTLWAQWDSLRLVDGIMYRVWEHPSASDETLQIVVPKTLRKQIFDFLHDSKTGGHFGINKTIGKIKEKFYCPKLRDNVKKLCAQCDLCSARKGPSRKIKAPLASYVVGSPMERVAVDVLGPLPVSENGNKYISIAMDYFTKCPEAYALPNQKAETVAKVLVDQFVSRFGTPVELHSDQRRNFESRVFSEINV</sequence>
<gene>
    <name evidence="2" type="ORF">PACLA_8A025652</name>
</gene>
<dbReference type="PANTHER" id="PTHR47266">
    <property type="entry name" value="ENDONUCLEASE-RELATED"/>
    <property type="match status" value="1"/>
</dbReference>
<dbReference type="Gene3D" id="3.30.420.10">
    <property type="entry name" value="Ribonuclease H-like superfamily/Ribonuclease H"/>
    <property type="match status" value="1"/>
</dbReference>
<dbReference type="Pfam" id="PF17921">
    <property type="entry name" value="Integrase_H2C2"/>
    <property type="match status" value="1"/>
</dbReference>
<evidence type="ECO:0000259" key="1">
    <source>
        <dbReference type="PROSITE" id="PS50994"/>
    </source>
</evidence>
<dbReference type="Pfam" id="PF00665">
    <property type="entry name" value="rve"/>
    <property type="match status" value="1"/>
</dbReference>
<protein>
    <submittedName>
        <fullName evidence="2">Retrovirus-related Pol poly from transposon</fullName>
    </submittedName>
</protein>
<dbReference type="InterPro" id="IPR041588">
    <property type="entry name" value="Integrase_H2C2"/>
</dbReference>
<comment type="caution">
    <text evidence="2">The sequence shown here is derived from an EMBL/GenBank/DDBJ whole genome shotgun (WGS) entry which is preliminary data.</text>
</comment>
<dbReference type="PROSITE" id="PS50994">
    <property type="entry name" value="INTEGRASE"/>
    <property type="match status" value="1"/>
</dbReference>
<dbReference type="InterPro" id="IPR012337">
    <property type="entry name" value="RNaseH-like_sf"/>
</dbReference>
<feature type="domain" description="Integrase catalytic" evidence="1">
    <location>
        <begin position="122"/>
        <end position="208"/>
    </location>
</feature>